<dbReference type="PANTHER" id="PTHR36924">
    <property type="entry name" value="ANTITOXIN HIGA-1"/>
    <property type="match status" value="1"/>
</dbReference>
<comment type="caution">
    <text evidence="3">The sequence shown here is derived from an EMBL/GenBank/DDBJ whole genome shotgun (WGS) entry which is preliminary data.</text>
</comment>
<sequence length="95" mass="10595">MPRMFNPPHPGKVLREYLDGLTVTDAASRLRITRTALSRILNGSAGISVDMALRLEAALGASAQMWLGMQTDYDLWQAEQHDRLQIEPFYAAVHA</sequence>
<dbReference type="InterPro" id="IPR013430">
    <property type="entry name" value="Toxin_antidote_HigA"/>
</dbReference>
<keyword evidence="1" id="KW-0238">DNA-binding</keyword>
<evidence type="ECO:0000256" key="1">
    <source>
        <dbReference type="ARBA" id="ARBA00023125"/>
    </source>
</evidence>
<dbReference type="OrthoDB" id="5297543at2"/>
<dbReference type="NCBIfam" id="TIGR02607">
    <property type="entry name" value="antidote_HigA"/>
    <property type="match status" value="1"/>
</dbReference>
<dbReference type="AlphaFoldDB" id="G2JAZ8"/>
<evidence type="ECO:0000259" key="2">
    <source>
        <dbReference type="PROSITE" id="PS50943"/>
    </source>
</evidence>
<name>G2JAZ8_9BURK</name>
<dbReference type="PANTHER" id="PTHR36924:SF1">
    <property type="entry name" value="ANTITOXIN HIGA-1"/>
    <property type="match status" value="1"/>
</dbReference>
<protein>
    <submittedName>
        <fullName evidence="3">Plasmid maintenance system antidote protein,XRE family</fullName>
    </submittedName>
</protein>
<dbReference type="PROSITE" id="PS50943">
    <property type="entry name" value="HTH_CROC1"/>
    <property type="match status" value="1"/>
</dbReference>
<keyword evidence="4" id="KW-1185">Reference proteome</keyword>
<dbReference type="SMART" id="SM00530">
    <property type="entry name" value="HTH_XRE"/>
    <property type="match status" value="1"/>
</dbReference>
<proteinExistence type="predicted"/>
<accession>G2JAZ8</accession>
<reference evidence="3 4" key="1">
    <citation type="submission" date="2011-08" db="EMBL/GenBank/DDBJ databases">
        <title>The genome of the obligate endobacterium of an arbuscular mycorrhizal fungus reveals an interphylum network of nutritional interactions.</title>
        <authorList>
            <person name="Ghignone S."/>
            <person name="Salvioli A."/>
            <person name="Anca I."/>
            <person name="Lumini E."/>
            <person name="Ortu G."/>
            <person name="Petiti L."/>
            <person name="Cruveiller S."/>
            <person name="Bianciotto V."/>
            <person name="Piffanelli P."/>
            <person name="Lanfranco L."/>
            <person name="Bonfante P."/>
        </authorList>
    </citation>
    <scope>NUCLEOTIDE SEQUENCE [LARGE SCALE GENOMIC DNA]</scope>
    <source>
        <strain evidence="3 4">BEG34</strain>
    </source>
</reference>
<dbReference type="InterPro" id="IPR001387">
    <property type="entry name" value="Cro/C1-type_HTH"/>
</dbReference>
<dbReference type="Proteomes" id="UP000054051">
    <property type="component" value="Unassembled WGS sequence"/>
</dbReference>
<evidence type="ECO:0000313" key="4">
    <source>
        <dbReference type="Proteomes" id="UP000054051"/>
    </source>
</evidence>
<dbReference type="RefSeq" id="WP_006683045.1">
    <property type="nucleotide sequence ID" value="NZ_CAFB01000051.1"/>
</dbReference>
<organism evidence="3 4">
    <name type="scientific">Candidatus Glomeribacter gigasporarum BEG34</name>
    <dbReference type="NCBI Taxonomy" id="1070319"/>
    <lineage>
        <taxon>Bacteria</taxon>
        <taxon>Pseudomonadati</taxon>
        <taxon>Pseudomonadota</taxon>
        <taxon>Betaproteobacteria</taxon>
        <taxon>Burkholderiales</taxon>
        <taxon>Burkholderiaceae</taxon>
        <taxon>Candidatus Glomeribacter</taxon>
    </lineage>
</organism>
<dbReference type="STRING" id="1070319.CAGGBEG34_330048"/>
<dbReference type="EMBL" id="CAFB01000051">
    <property type="protein sequence ID" value="CCD29950.1"/>
    <property type="molecule type" value="Genomic_DNA"/>
</dbReference>
<dbReference type="Pfam" id="PF01381">
    <property type="entry name" value="HTH_3"/>
    <property type="match status" value="1"/>
</dbReference>
<gene>
    <name evidence="3" type="ORF">CAGGBEG34_330048</name>
</gene>
<dbReference type="eggNOG" id="COG3093">
    <property type="taxonomic scope" value="Bacteria"/>
</dbReference>
<dbReference type="GO" id="GO:0003677">
    <property type="term" value="F:DNA binding"/>
    <property type="evidence" value="ECO:0007669"/>
    <property type="project" value="UniProtKB-KW"/>
</dbReference>
<feature type="domain" description="HTH cro/C1-type" evidence="2">
    <location>
        <begin position="12"/>
        <end position="66"/>
    </location>
</feature>
<dbReference type="Gene3D" id="1.10.260.40">
    <property type="entry name" value="lambda repressor-like DNA-binding domains"/>
    <property type="match status" value="1"/>
</dbReference>
<dbReference type="CDD" id="cd00093">
    <property type="entry name" value="HTH_XRE"/>
    <property type="match status" value="1"/>
</dbReference>
<evidence type="ECO:0000313" key="3">
    <source>
        <dbReference type="EMBL" id="CCD29950.1"/>
    </source>
</evidence>
<dbReference type="InterPro" id="IPR010982">
    <property type="entry name" value="Lambda_DNA-bd_dom_sf"/>
</dbReference>
<dbReference type="SUPFAM" id="SSF47413">
    <property type="entry name" value="lambda repressor-like DNA-binding domains"/>
    <property type="match status" value="1"/>
</dbReference>